<evidence type="ECO:0000259" key="6">
    <source>
        <dbReference type="Pfam" id="PF13515"/>
    </source>
</evidence>
<feature type="transmembrane region" description="Helical" evidence="5">
    <location>
        <begin position="154"/>
        <end position="171"/>
    </location>
</feature>
<evidence type="ECO:0000256" key="5">
    <source>
        <dbReference type="SAM" id="Phobius"/>
    </source>
</evidence>
<keyword evidence="4 5" id="KW-0472">Membrane</keyword>
<comment type="subcellular location">
    <subcellularLocation>
        <location evidence="1">Membrane</location>
        <topology evidence="1">Multi-pass membrane protein</topology>
    </subcellularLocation>
</comment>
<dbReference type="KEGG" id="mlv:CVS47_02248"/>
<feature type="transmembrane region" description="Helical" evidence="5">
    <location>
        <begin position="129"/>
        <end position="147"/>
    </location>
</feature>
<feature type="transmembrane region" description="Helical" evidence="5">
    <location>
        <begin position="31"/>
        <end position="52"/>
    </location>
</feature>
<dbReference type="EMBL" id="CP031423">
    <property type="protein sequence ID" value="AZS37608.1"/>
    <property type="molecule type" value="Genomic_DNA"/>
</dbReference>
<evidence type="ECO:0000256" key="3">
    <source>
        <dbReference type="ARBA" id="ARBA00022989"/>
    </source>
</evidence>
<accession>A0A3Q9IZ77</accession>
<reference evidence="7 8" key="1">
    <citation type="submission" date="2018-08" db="EMBL/GenBank/DDBJ databases">
        <title>Microbacterium lemovicicum sp. nov., a bacterium isolated from a natural uranium-rich soil.</title>
        <authorList>
            <person name="ORTET P."/>
        </authorList>
    </citation>
    <scope>NUCLEOTIDE SEQUENCE [LARGE SCALE GENOMIC DNA]</scope>
    <source>
        <strain evidence="7 8">Viu22</strain>
    </source>
</reference>
<keyword evidence="3 5" id="KW-1133">Transmembrane helix</keyword>
<name>A0A3Q9IZ77_9MICO</name>
<keyword evidence="8" id="KW-1185">Reference proteome</keyword>
<dbReference type="RefSeq" id="WP_127096145.1">
    <property type="nucleotide sequence ID" value="NZ_CP031423.1"/>
</dbReference>
<proteinExistence type="predicted"/>
<feature type="transmembrane region" description="Helical" evidence="5">
    <location>
        <begin position="58"/>
        <end position="75"/>
    </location>
</feature>
<dbReference type="InterPro" id="IPR049453">
    <property type="entry name" value="Memb_transporter_dom"/>
</dbReference>
<dbReference type="Proteomes" id="UP000276888">
    <property type="component" value="Chromosome"/>
</dbReference>
<evidence type="ECO:0000256" key="4">
    <source>
        <dbReference type="ARBA" id="ARBA00023136"/>
    </source>
</evidence>
<gene>
    <name evidence="7" type="ORF">CVS47_02248</name>
</gene>
<organism evidence="7 8">
    <name type="scientific">Microbacterium lemovicicum</name>
    <dbReference type="NCBI Taxonomy" id="1072463"/>
    <lineage>
        <taxon>Bacteria</taxon>
        <taxon>Bacillati</taxon>
        <taxon>Actinomycetota</taxon>
        <taxon>Actinomycetes</taxon>
        <taxon>Micrococcales</taxon>
        <taxon>Microbacteriaceae</taxon>
        <taxon>Microbacterium</taxon>
    </lineage>
</organism>
<feature type="transmembrane region" description="Helical" evidence="5">
    <location>
        <begin position="87"/>
        <end position="109"/>
    </location>
</feature>
<dbReference type="OrthoDB" id="5198202at2"/>
<keyword evidence="2 5" id="KW-0812">Transmembrane</keyword>
<feature type="domain" description="Integral membrane bound transporter" evidence="6">
    <location>
        <begin position="50"/>
        <end position="167"/>
    </location>
</feature>
<sequence>MSSSREPATGTTVIPTGWRARIDPRPGLVRVYGSTNAILQIVIAATGAYLFATGVLGHTAPLLAATVTVSSLGLVRDARPRRVLETVLGMLVGILVAELLLLVAGSGWWQLAIALAATLAVARFLSDQAGFAIAAAIQSLIVMIIPANTPFLRLADGLVGGVAALLVTALVPRNPSRAAARDGAALFAGFDNAAATVAQALRRADRIRGARGLEKARALQPLVDQWRSSLESGLSIARISPFLRRQRSELEREERIRQSMDLATRNLRVIARRAVYLLDDGVPRPVAADVVGELAQGARLIADSLHDISQEPIAREVLRAVAGRLEPSDLLPEASLGEHNLIAALRPLAVDLLTATGMPADEARASVPRI</sequence>
<evidence type="ECO:0000313" key="8">
    <source>
        <dbReference type="Proteomes" id="UP000276888"/>
    </source>
</evidence>
<evidence type="ECO:0000256" key="1">
    <source>
        <dbReference type="ARBA" id="ARBA00004141"/>
    </source>
</evidence>
<evidence type="ECO:0000313" key="7">
    <source>
        <dbReference type="EMBL" id="AZS37608.1"/>
    </source>
</evidence>
<protein>
    <recommendedName>
        <fullName evidence="6">Integral membrane bound transporter domain-containing protein</fullName>
    </recommendedName>
</protein>
<dbReference type="GO" id="GO:0016020">
    <property type="term" value="C:membrane"/>
    <property type="evidence" value="ECO:0007669"/>
    <property type="project" value="UniProtKB-SubCell"/>
</dbReference>
<dbReference type="Pfam" id="PF13515">
    <property type="entry name" value="FUSC_2"/>
    <property type="match status" value="1"/>
</dbReference>
<evidence type="ECO:0000256" key="2">
    <source>
        <dbReference type="ARBA" id="ARBA00022692"/>
    </source>
</evidence>
<dbReference type="AlphaFoldDB" id="A0A3Q9IZ77"/>